<comment type="subcellular location">
    <subcellularLocation>
        <location evidence="1">Periplasm</location>
    </subcellularLocation>
</comment>
<dbReference type="NCBIfam" id="TIGR03170">
    <property type="entry name" value="flgA_cterm"/>
    <property type="match status" value="1"/>
</dbReference>
<keyword evidence="4" id="KW-0282">Flagellum</keyword>
<comment type="similarity">
    <text evidence="1">Belongs to the FlgA family.</text>
</comment>
<keyword evidence="1" id="KW-0732">Signal</keyword>
<comment type="function">
    <text evidence="1">Involved in the assembly process of the P-ring formation. It may associate with FlgF on the rod constituting a structure essential for the P-ring assembly or may act as a modulator protein for the P-ring assembly.</text>
</comment>
<comment type="caution">
    <text evidence="4">The sequence shown here is derived from an EMBL/GenBank/DDBJ whole genome shotgun (WGS) entry which is preliminary data.</text>
</comment>
<dbReference type="Pfam" id="PF13144">
    <property type="entry name" value="ChapFlgA"/>
    <property type="match status" value="1"/>
</dbReference>
<evidence type="ECO:0000313" key="5">
    <source>
        <dbReference type="Proteomes" id="UP000664731"/>
    </source>
</evidence>
<evidence type="ECO:0000313" key="4">
    <source>
        <dbReference type="EMBL" id="MBO1250773.1"/>
    </source>
</evidence>
<dbReference type="Proteomes" id="UP000664731">
    <property type="component" value="Unassembled WGS sequence"/>
</dbReference>
<feature type="signal peptide" evidence="1">
    <location>
        <begin position="1"/>
        <end position="26"/>
    </location>
</feature>
<dbReference type="PANTHER" id="PTHR36307">
    <property type="entry name" value="FLAGELLA BASAL BODY P-RING FORMATION PROTEIN FLGA"/>
    <property type="match status" value="1"/>
</dbReference>
<proteinExistence type="inferred from homology"/>
<sequence length="246" mass="25722">MLPSLLPLPLRRLAWLAALGCASASAQNSLPELNALGSQWVQSAIGQGGAGGDEALQSLPLRMEVQVGKLDARLQLAPCNQVEPYLPAGSKLWGRTRIGLRCIEPGARPWNVFLPVTVQAWGMGWVLNTNINAGETLDASSASQAEVDWAADTSPVIALPEGWVGQTAARNLMARQTLRQSMVRPAEVFAKGATVKVLAKGAGFVVTSSGKAVNGAGVGETVKVRMDNGRLVSGTVNAQGDVETGM</sequence>
<dbReference type="GO" id="GO:0042597">
    <property type="term" value="C:periplasmic space"/>
    <property type="evidence" value="ECO:0007669"/>
    <property type="project" value="UniProtKB-SubCell"/>
</dbReference>
<gene>
    <name evidence="4" type="primary">flgA</name>
    <name evidence="4" type="ORF">J1777_13215</name>
</gene>
<dbReference type="RefSeq" id="WP_207576157.1">
    <property type="nucleotide sequence ID" value="NZ_JAFNME010000044.1"/>
</dbReference>
<dbReference type="EMBL" id="JAFNME010000044">
    <property type="protein sequence ID" value="MBO1250773.1"/>
    <property type="molecule type" value="Genomic_DNA"/>
</dbReference>
<evidence type="ECO:0000259" key="3">
    <source>
        <dbReference type="Pfam" id="PF17656"/>
    </source>
</evidence>
<keyword evidence="1" id="KW-1005">Bacterial flagellum biogenesis</keyword>
<keyword evidence="4" id="KW-0969">Cilium</keyword>
<accession>A0A939KFU9</accession>
<feature type="chain" id="PRO_5038173405" description="Flagella basal body P-ring formation protein FlgA" evidence="1">
    <location>
        <begin position="27"/>
        <end position="246"/>
    </location>
</feature>
<keyword evidence="4" id="KW-0966">Cell projection</keyword>
<dbReference type="Gene3D" id="2.30.30.760">
    <property type="match status" value="1"/>
</dbReference>
<dbReference type="InterPro" id="IPR039246">
    <property type="entry name" value="Flagellar_FlgA"/>
</dbReference>
<dbReference type="AlphaFoldDB" id="A0A939KFU9"/>
<dbReference type="Pfam" id="PF17656">
    <property type="entry name" value="ChapFlgA_N"/>
    <property type="match status" value="1"/>
</dbReference>
<keyword evidence="1" id="KW-0574">Periplasm</keyword>
<feature type="domain" description="Flagella basal body P-ring formation protein FlgA SAF" evidence="2">
    <location>
        <begin position="125"/>
        <end position="243"/>
    </location>
</feature>
<name>A0A939KFU9_9BURK</name>
<keyword evidence="5" id="KW-1185">Reference proteome</keyword>
<dbReference type="PANTHER" id="PTHR36307:SF1">
    <property type="entry name" value="FLAGELLA BASAL BODY P-RING FORMATION PROTEIN FLGA"/>
    <property type="match status" value="1"/>
</dbReference>
<organism evidence="4 5">
    <name type="scientific">Comamonas denitrificans</name>
    <dbReference type="NCBI Taxonomy" id="117506"/>
    <lineage>
        <taxon>Bacteria</taxon>
        <taxon>Pseudomonadati</taxon>
        <taxon>Pseudomonadota</taxon>
        <taxon>Betaproteobacteria</taxon>
        <taxon>Burkholderiales</taxon>
        <taxon>Comamonadaceae</taxon>
        <taxon>Comamonas</taxon>
    </lineage>
</organism>
<evidence type="ECO:0000259" key="2">
    <source>
        <dbReference type="Pfam" id="PF13144"/>
    </source>
</evidence>
<dbReference type="InterPro" id="IPR041231">
    <property type="entry name" value="FlgA_N"/>
</dbReference>
<protein>
    <recommendedName>
        <fullName evidence="1">Flagella basal body P-ring formation protein FlgA</fullName>
    </recommendedName>
</protein>
<reference evidence="4" key="1">
    <citation type="submission" date="2021-03" db="EMBL/GenBank/DDBJ databases">
        <title>Comamonas denitrificans.</title>
        <authorList>
            <person name="Finster K."/>
        </authorList>
    </citation>
    <scope>NUCLEOTIDE SEQUENCE</scope>
    <source>
        <strain evidence="4">MM2021_4</strain>
    </source>
</reference>
<dbReference type="CDD" id="cd11614">
    <property type="entry name" value="SAF_CpaB_FlgA_like"/>
    <property type="match status" value="1"/>
</dbReference>
<dbReference type="GO" id="GO:0044780">
    <property type="term" value="P:bacterial-type flagellum assembly"/>
    <property type="evidence" value="ECO:0007669"/>
    <property type="project" value="InterPro"/>
</dbReference>
<dbReference type="InterPro" id="IPR017585">
    <property type="entry name" value="SAF_FlgA"/>
</dbReference>
<evidence type="ECO:0000256" key="1">
    <source>
        <dbReference type="RuleBase" id="RU362063"/>
    </source>
</evidence>
<feature type="domain" description="FlgA N-terminal" evidence="3">
    <location>
        <begin position="58"/>
        <end position="120"/>
    </location>
</feature>